<keyword evidence="2" id="KW-1185">Reference proteome</keyword>
<gene>
    <name evidence="1" type="ORF">CAL19_10830</name>
</gene>
<accession>A0A261RBX4</accession>
<dbReference type="AlphaFoldDB" id="A0A261RBX4"/>
<evidence type="ECO:0000313" key="1">
    <source>
        <dbReference type="EMBL" id="OZI22130.1"/>
    </source>
</evidence>
<reference evidence="2" key="1">
    <citation type="submission" date="2017-05" db="EMBL/GenBank/DDBJ databases">
        <title>Complete and WGS of Bordetella genogroups.</title>
        <authorList>
            <person name="Spilker T."/>
            <person name="Lipuma J."/>
        </authorList>
    </citation>
    <scope>NUCLEOTIDE SEQUENCE [LARGE SCALE GENOMIC DNA]</scope>
    <source>
        <strain evidence="2">AU18089</strain>
    </source>
</reference>
<name>A0A261RBX4_9BORD</name>
<dbReference type="EMBL" id="NEVK01000005">
    <property type="protein sequence ID" value="OZI22130.1"/>
    <property type="molecule type" value="Genomic_DNA"/>
</dbReference>
<evidence type="ECO:0008006" key="3">
    <source>
        <dbReference type="Google" id="ProtNLM"/>
    </source>
</evidence>
<evidence type="ECO:0000313" key="2">
    <source>
        <dbReference type="Proteomes" id="UP000216947"/>
    </source>
</evidence>
<proteinExistence type="predicted"/>
<dbReference type="InterPro" id="IPR014985">
    <property type="entry name" value="WbqC"/>
</dbReference>
<organism evidence="1 2">
    <name type="scientific">Bordetella genomosp. 7</name>
    <dbReference type="NCBI Taxonomy" id="1416805"/>
    <lineage>
        <taxon>Bacteria</taxon>
        <taxon>Pseudomonadati</taxon>
        <taxon>Pseudomonadota</taxon>
        <taxon>Betaproteobacteria</taxon>
        <taxon>Burkholderiales</taxon>
        <taxon>Alcaligenaceae</taxon>
        <taxon>Bordetella</taxon>
    </lineage>
</organism>
<dbReference type="Pfam" id="PF08889">
    <property type="entry name" value="WbqC"/>
    <property type="match status" value="1"/>
</dbReference>
<comment type="caution">
    <text evidence="1">The sequence shown here is derived from an EMBL/GenBank/DDBJ whole genome shotgun (WGS) entry which is preliminary data.</text>
</comment>
<sequence>MSFRQRPWTSPICRGIAPLQSFRRSMAQHCRLRGPELMRYRICSDSSRTWRRLSAQSRICRAMTDTASACQQWPPHANTVAIMQPYAFPYLGYFNLVQACGVFVFYDDVNFITRGWINRNRVLVNGQAHQFSIPLSGASQNKRILDVGLHDFGAFRNKFLKQLNHAYCRAPFYEYGLAYAEEVLSSDYERIADLAIASVTLLFRKLGIDRRFLRSSEAFPASVGTGRSGRLIDITKALGASRYVNPASGASLYDKPNFEDNGVALSFLQPLLPEYRQVGPAEFVPGLSIIDVLMHNDHDSVRQMLSSYRLQ</sequence>
<protein>
    <recommendedName>
        <fullName evidence="3">WbqC family protein</fullName>
    </recommendedName>
</protein>
<dbReference type="Proteomes" id="UP000216947">
    <property type="component" value="Unassembled WGS sequence"/>
</dbReference>